<evidence type="ECO:0000313" key="1">
    <source>
        <dbReference type="EMBL" id="AGK60612.1"/>
    </source>
</evidence>
<dbReference type="STRING" id="387631.Asulf_00592"/>
<organism evidence="1 2">
    <name type="scientific">Archaeoglobus sulfaticallidus PM70-1</name>
    <dbReference type="NCBI Taxonomy" id="387631"/>
    <lineage>
        <taxon>Archaea</taxon>
        <taxon>Methanobacteriati</taxon>
        <taxon>Methanobacteriota</taxon>
        <taxon>Archaeoglobi</taxon>
        <taxon>Archaeoglobales</taxon>
        <taxon>Archaeoglobaceae</taxon>
        <taxon>Archaeoglobus</taxon>
    </lineage>
</organism>
<dbReference type="RefSeq" id="WP_015590211.1">
    <property type="nucleotide sequence ID" value="NC_021169.1"/>
</dbReference>
<name>N0BED8_9EURY</name>
<gene>
    <name evidence="1" type="ORF">Asulf_00592</name>
</gene>
<sequence>MFSYNFKDYVKSIKTSSGAKTIHSYLSYNVYFTGKACDDSISENLSETIQLYNRLKRDDISDEELVILVFRDEIKYYPEITMKATAKVLRKRVMGSAIEF</sequence>
<dbReference type="GeneID" id="15392235"/>
<dbReference type="KEGG" id="ast:Asulf_00592"/>
<proteinExistence type="predicted"/>
<dbReference type="HOGENOM" id="CLU_2299196_0_0_2"/>
<reference evidence="1 2" key="1">
    <citation type="journal article" date="2013" name="Genome Announc.">
        <title>Complete Genome Sequence of the Thermophilic and Facultatively Chemolithoautotrophic Sulfate Reducer Archaeoglobus sulfaticallidus Strain PM70-1T.</title>
        <authorList>
            <person name="Stokke R."/>
            <person name="Hocking W.P."/>
            <person name="Steinsbu B.O."/>
            <person name="Steen I.H."/>
        </authorList>
    </citation>
    <scope>NUCLEOTIDE SEQUENCE [LARGE SCALE GENOMIC DNA]</scope>
    <source>
        <strain evidence="1">PM70-1</strain>
    </source>
</reference>
<dbReference type="AlphaFoldDB" id="N0BED8"/>
<accession>N0BED8</accession>
<protein>
    <submittedName>
        <fullName evidence="1">Uncharacterized protein</fullName>
    </submittedName>
</protein>
<evidence type="ECO:0000313" key="2">
    <source>
        <dbReference type="Proteomes" id="UP000013307"/>
    </source>
</evidence>
<keyword evidence="2" id="KW-1185">Reference proteome</keyword>
<dbReference type="EMBL" id="CP005290">
    <property type="protein sequence ID" value="AGK60612.1"/>
    <property type="molecule type" value="Genomic_DNA"/>
</dbReference>
<dbReference type="Proteomes" id="UP000013307">
    <property type="component" value="Chromosome"/>
</dbReference>